<evidence type="ECO:0000259" key="2">
    <source>
        <dbReference type="Pfam" id="PF20501"/>
    </source>
</evidence>
<keyword evidence="1" id="KW-0812">Transmembrane</keyword>
<sequence length="89" mass="9815">MKGPRVLFLIFFVVFAGIFCQGLLDIHPFGEPRDSSMDDYFIANAQSECAANNVVTSIVFDYRGFDTLGEAAVLLTAVMSVAALFRKEE</sequence>
<dbReference type="InterPro" id="IPR050616">
    <property type="entry name" value="CPA3_Na-H_Antiporter_A"/>
</dbReference>
<keyword evidence="1" id="KW-0472">Membrane</keyword>
<evidence type="ECO:0000256" key="1">
    <source>
        <dbReference type="SAM" id="Phobius"/>
    </source>
</evidence>
<evidence type="ECO:0000313" key="4">
    <source>
        <dbReference type="Proteomes" id="UP000185093"/>
    </source>
</evidence>
<dbReference type="EMBL" id="FSQZ01000001">
    <property type="protein sequence ID" value="SIN75210.1"/>
    <property type="molecule type" value="Genomic_DNA"/>
</dbReference>
<feature type="transmembrane region" description="Helical" evidence="1">
    <location>
        <begin position="67"/>
        <end position="85"/>
    </location>
</feature>
<keyword evidence="1" id="KW-1133">Transmembrane helix</keyword>
<organism evidence="3 4">
    <name type="scientific">Acetomicrobium flavidum</name>
    <dbReference type="NCBI Taxonomy" id="49896"/>
    <lineage>
        <taxon>Bacteria</taxon>
        <taxon>Thermotogati</taxon>
        <taxon>Synergistota</taxon>
        <taxon>Synergistia</taxon>
        <taxon>Synergistales</taxon>
        <taxon>Acetomicrobiaceae</taxon>
        <taxon>Acetomicrobium</taxon>
    </lineage>
</organism>
<dbReference type="PANTHER" id="PTHR43373">
    <property type="entry name" value="NA(+)/H(+) ANTIPORTER SUBUNIT"/>
    <property type="match status" value="1"/>
</dbReference>
<comment type="caution">
    <text evidence="3">The sequence shown here is derived from an EMBL/GenBank/DDBJ whole genome shotgun (WGS) entry which is preliminary data.</text>
</comment>
<dbReference type="InterPro" id="IPR046806">
    <property type="entry name" value="MrpA_C/MbhE"/>
</dbReference>
<name>A0ABY1JFI4_9BACT</name>
<dbReference type="Proteomes" id="UP000185093">
    <property type="component" value="Unassembled WGS sequence"/>
</dbReference>
<protein>
    <submittedName>
        <fullName evidence="3">Membrane bound hydrogenase subunit mbhE</fullName>
    </submittedName>
</protein>
<dbReference type="PANTHER" id="PTHR43373:SF1">
    <property type="entry name" value="NA(+)_H(+) ANTIPORTER SUBUNIT A"/>
    <property type="match status" value="1"/>
</dbReference>
<proteinExistence type="predicted"/>
<gene>
    <name evidence="3" type="ORF">SAMN05444368_1706</name>
</gene>
<keyword evidence="4" id="KW-1185">Reference proteome</keyword>
<reference evidence="3 4" key="1">
    <citation type="submission" date="2016-11" db="EMBL/GenBank/DDBJ databases">
        <authorList>
            <person name="Varghese N."/>
            <person name="Submissions S."/>
        </authorList>
    </citation>
    <scope>NUCLEOTIDE SEQUENCE [LARGE SCALE GENOMIC DNA]</scope>
    <source>
        <strain evidence="3 4">DSM 20664</strain>
    </source>
</reference>
<feature type="domain" description="MrpA C-terminal/MbhE" evidence="2">
    <location>
        <begin position="29"/>
        <end position="87"/>
    </location>
</feature>
<evidence type="ECO:0000313" key="3">
    <source>
        <dbReference type="EMBL" id="SIN75210.1"/>
    </source>
</evidence>
<accession>A0ABY1JFI4</accession>
<dbReference type="Pfam" id="PF20501">
    <property type="entry name" value="MbhE"/>
    <property type="match status" value="1"/>
</dbReference>
<dbReference type="RefSeq" id="WP_014807284.1">
    <property type="nucleotide sequence ID" value="NZ_DAONBL010000023.1"/>
</dbReference>